<keyword evidence="3" id="KW-1185">Reference proteome</keyword>
<protein>
    <submittedName>
        <fullName evidence="2">Uncharacterized protein</fullName>
    </submittedName>
</protein>
<evidence type="ECO:0000256" key="1">
    <source>
        <dbReference type="SAM" id="Coils"/>
    </source>
</evidence>
<name>A0A0K9NHJ0_ZOSMR</name>
<dbReference type="AlphaFoldDB" id="A0A0K9NHJ0"/>
<reference evidence="3" key="1">
    <citation type="journal article" date="2016" name="Nature">
        <title>The genome of the seagrass Zostera marina reveals angiosperm adaptation to the sea.</title>
        <authorList>
            <person name="Olsen J.L."/>
            <person name="Rouze P."/>
            <person name="Verhelst B."/>
            <person name="Lin Y.-C."/>
            <person name="Bayer T."/>
            <person name="Collen J."/>
            <person name="Dattolo E."/>
            <person name="De Paoli E."/>
            <person name="Dittami S."/>
            <person name="Maumus F."/>
            <person name="Michel G."/>
            <person name="Kersting A."/>
            <person name="Lauritano C."/>
            <person name="Lohaus R."/>
            <person name="Toepel M."/>
            <person name="Tonon T."/>
            <person name="Vanneste K."/>
            <person name="Amirebrahimi M."/>
            <person name="Brakel J."/>
            <person name="Bostroem C."/>
            <person name="Chovatia M."/>
            <person name="Grimwood J."/>
            <person name="Jenkins J.W."/>
            <person name="Jueterbock A."/>
            <person name="Mraz A."/>
            <person name="Stam W.T."/>
            <person name="Tice H."/>
            <person name="Bornberg-Bauer E."/>
            <person name="Green P.J."/>
            <person name="Pearson G.A."/>
            <person name="Procaccini G."/>
            <person name="Duarte C.M."/>
            <person name="Schmutz J."/>
            <person name="Reusch T.B.H."/>
            <person name="Van de Peer Y."/>
        </authorList>
    </citation>
    <scope>NUCLEOTIDE SEQUENCE [LARGE SCALE GENOMIC DNA]</scope>
    <source>
        <strain evidence="3">cv. Finnish</strain>
    </source>
</reference>
<gene>
    <name evidence="2" type="ORF">ZOSMA_98G00580</name>
</gene>
<dbReference type="Proteomes" id="UP000036987">
    <property type="component" value="Unassembled WGS sequence"/>
</dbReference>
<dbReference type="EMBL" id="LFYR01002215">
    <property type="protein sequence ID" value="KMZ56231.1"/>
    <property type="molecule type" value="Genomic_DNA"/>
</dbReference>
<proteinExistence type="predicted"/>
<sequence>MLMVCIGGKKRTEMEYRSLAKKARFSCLKIPLIIDWLSRLPSAALASVHLQHGLDQVEELEKLCDQVARLTKEVSVTLEDRDRMIVDASKDADTQRTQLAEMREQAANAEKLRIQGAEENDALVKAGHDKLMAELMLGFKTCLAETMDESER</sequence>
<evidence type="ECO:0000313" key="3">
    <source>
        <dbReference type="Proteomes" id="UP000036987"/>
    </source>
</evidence>
<evidence type="ECO:0000313" key="2">
    <source>
        <dbReference type="EMBL" id="KMZ56231.1"/>
    </source>
</evidence>
<organism evidence="2 3">
    <name type="scientific">Zostera marina</name>
    <name type="common">Eelgrass</name>
    <dbReference type="NCBI Taxonomy" id="29655"/>
    <lineage>
        <taxon>Eukaryota</taxon>
        <taxon>Viridiplantae</taxon>
        <taxon>Streptophyta</taxon>
        <taxon>Embryophyta</taxon>
        <taxon>Tracheophyta</taxon>
        <taxon>Spermatophyta</taxon>
        <taxon>Magnoliopsida</taxon>
        <taxon>Liliopsida</taxon>
        <taxon>Zosteraceae</taxon>
        <taxon>Zostera</taxon>
    </lineage>
</organism>
<comment type="caution">
    <text evidence="2">The sequence shown here is derived from an EMBL/GenBank/DDBJ whole genome shotgun (WGS) entry which is preliminary data.</text>
</comment>
<feature type="coiled-coil region" evidence="1">
    <location>
        <begin position="85"/>
        <end position="119"/>
    </location>
</feature>
<keyword evidence="1" id="KW-0175">Coiled coil</keyword>
<accession>A0A0K9NHJ0</accession>